<feature type="transmembrane region" description="Helical" evidence="1">
    <location>
        <begin position="92"/>
        <end position="110"/>
    </location>
</feature>
<dbReference type="Proteomes" id="UP001164653">
    <property type="component" value="Chromosome"/>
</dbReference>
<feature type="transmembrane region" description="Helical" evidence="1">
    <location>
        <begin position="150"/>
        <end position="170"/>
    </location>
</feature>
<dbReference type="RefSeq" id="WP_244823063.1">
    <property type="nucleotide sequence ID" value="NZ_CP112998.1"/>
</dbReference>
<evidence type="ECO:0000256" key="1">
    <source>
        <dbReference type="SAM" id="Phobius"/>
    </source>
</evidence>
<dbReference type="AlphaFoldDB" id="A0A9E8NJR1"/>
<evidence type="ECO:0000313" key="2">
    <source>
        <dbReference type="EMBL" id="WAC15294.1"/>
    </source>
</evidence>
<protein>
    <submittedName>
        <fullName evidence="2">Uncharacterized protein</fullName>
    </submittedName>
</protein>
<dbReference type="EMBL" id="CP112998">
    <property type="protein sequence ID" value="WAC15294.1"/>
    <property type="molecule type" value="Genomic_DNA"/>
</dbReference>
<accession>A0A9E8NJR1</accession>
<keyword evidence="1" id="KW-0472">Membrane</keyword>
<evidence type="ECO:0000313" key="3">
    <source>
        <dbReference type="Proteomes" id="UP001164653"/>
    </source>
</evidence>
<feature type="transmembrane region" description="Helical" evidence="1">
    <location>
        <begin position="38"/>
        <end position="57"/>
    </location>
</feature>
<reference evidence="2" key="1">
    <citation type="submission" date="2022-11" db="EMBL/GenBank/DDBJ databases">
        <title>Dyadobacter pollutisoli sp. nov., isolated from plastic dumped soil.</title>
        <authorList>
            <person name="Kim J.M."/>
            <person name="Kim K.R."/>
            <person name="Lee J.K."/>
            <person name="Hao L."/>
            <person name="Jeon C.O."/>
        </authorList>
    </citation>
    <scope>NUCLEOTIDE SEQUENCE</scope>
    <source>
        <strain evidence="2">U1</strain>
    </source>
</reference>
<sequence length="224" mass="26012">MLALIQNIFDQLAQISSYLWYLPILAGAWQWRHLDTTFRLYIIGSACSVFIVTVLAQLQLRNVAYYCMPLLGSVIFGMIFQNLLKHIVNPKLITGLSILIWIVVWLYIIMYGIQEFQLRSTIPYDVIMMALSGIYITDRLRNSSHINEPLFFLVLVLLIDFCVNLFIDVMSNFLTAYFSDNFMDLLWDKIIPAYNLIKIICLIVIILSVKPKLPSLDQMPEFEK</sequence>
<keyword evidence="1" id="KW-1133">Transmembrane helix</keyword>
<proteinExistence type="predicted"/>
<gene>
    <name evidence="2" type="ORF">ON006_15275</name>
</gene>
<feature type="transmembrane region" description="Helical" evidence="1">
    <location>
        <begin position="12"/>
        <end position="31"/>
    </location>
</feature>
<feature type="transmembrane region" description="Helical" evidence="1">
    <location>
        <begin position="190"/>
        <end position="209"/>
    </location>
</feature>
<feature type="transmembrane region" description="Helical" evidence="1">
    <location>
        <begin position="63"/>
        <end position="80"/>
    </location>
</feature>
<keyword evidence="3" id="KW-1185">Reference proteome</keyword>
<name>A0A9E8NJR1_9BACT</name>
<organism evidence="2 3">
    <name type="scientific">Dyadobacter pollutisoli</name>
    <dbReference type="NCBI Taxonomy" id="2910158"/>
    <lineage>
        <taxon>Bacteria</taxon>
        <taxon>Pseudomonadati</taxon>
        <taxon>Bacteroidota</taxon>
        <taxon>Cytophagia</taxon>
        <taxon>Cytophagales</taxon>
        <taxon>Spirosomataceae</taxon>
        <taxon>Dyadobacter</taxon>
    </lineage>
</organism>
<keyword evidence="1" id="KW-0812">Transmembrane</keyword>
<dbReference type="KEGG" id="dpf:ON006_15275"/>